<name>A0ABW3S3T8_9BACL</name>
<organism evidence="2 3">
    <name type="scientific">Paenibacillus puldeungensis</name>
    <dbReference type="NCBI Taxonomy" id="696536"/>
    <lineage>
        <taxon>Bacteria</taxon>
        <taxon>Bacillati</taxon>
        <taxon>Bacillota</taxon>
        <taxon>Bacilli</taxon>
        <taxon>Bacillales</taxon>
        <taxon>Paenibacillaceae</taxon>
        <taxon>Paenibacillus</taxon>
    </lineage>
</organism>
<dbReference type="PANTHER" id="PTHR45947:SF3">
    <property type="entry name" value="SULFOQUINOVOSYL TRANSFERASE SQD2"/>
    <property type="match status" value="1"/>
</dbReference>
<sequence>MKIAFVTDTFYPSTNGLATRLSESIRSLTRQGHEIIVIAPDQAVSDFEGAKVYGISSFRFCLCLNFPLSLPGSPLGKRLRKFKPDIVHIVNPGLLGTAAFWLTRRYPLVASYHTHIPKLADFYKVPWLKPMVWSYLRLLHNKAELNLCTSRSMMKHLTQQYLRNVQIWERGVNIELFHPRRRNEEMRHLLSEGETDKRVLLYVGRLTAEKQIERLRSALIASKKFRLAIVGDGPHKPQLENYFAGTGTVFTGLLHGIKLAQAFASSDIFVLPSVNETVGLVLLEAMASGLPVVAPSSELSREQVVHGNTGFLYDPDIRKGLMEALLPLLDEALLQRAGEQAREFARIQSWEGPSKQLLEWYKMIVKEQ</sequence>
<keyword evidence="3" id="KW-1185">Reference proteome</keyword>
<dbReference type="SUPFAM" id="SSF53756">
    <property type="entry name" value="UDP-Glycosyltransferase/glycogen phosphorylase"/>
    <property type="match status" value="1"/>
</dbReference>
<dbReference type="Proteomes" id="UP001597262">
    <property type="component" value="Unassembled WGS sequence"/>
</dbReference>
<dbReference type="EMBL" id="JBHTLM010000018">
    <property type="protein sequence ID" value="MFD1178640.1"/>
    <property type="molecule type" value="Genomic_DNA"/>
</dbReference>
<keyword evidence="2" id="KW-0808">Transferase</keyword>
<dbReference type="EC" id="2.4.-.-" evidence="2"/>
<proteinExistence type="predicted"/>
<dbReference type="PANTHER" id="PTHR45947">
    <property type="entry name" value="SULFOQUINOVOSYL TRANSFERASE SQD2"/>
    <property type="match status" value="1"/>
</dbReference>
<dbReference type="Pfam" id="PF13692">
    <property type="entry name" value="Glyco_trans_1_4"/>
    <property type="match status" value="1"/>
</dbReference>
<dbReference type="CDD" id="cd03814">
    <property type="entry name" value="GT4-like"/>
    <property type="match status" value="1"/>
</dbReference>
<dbReference type="InterPro" id="IPR050194">
    <property type="entry name" value="Glycosyltransferase_grp1"/>
</dbReference>
<dbReference type="InterPro" id="IPR028098">
    <property type="entry name" value="Glyco_trans_4-like_N"/>
</dbReference>
<accession>A0ABW3S3T8</accession>
<evidence type="ECO:0000313" key="3">
    <source>
        <dbReference type="Proteomes" id="UP001597262"/>
    </source>
</evidence>
<dbReference type="GO" id="GO:0016757">
    <property type="term" value="F:glycosyltransferase activity"/>
    <property type="evidence" value="ECO:0007669"/>
    <property type="project" value="UniProtKB-KW"/>
</dbReference>
<evidence type="ECO:0000259" key="1">
    <source>
        <dbReference type="Pfam" id="PF13439"/>
    </source>
</evidence>
<evidence type="ECO:0000313" key="2">
    <source>
        <dbReference type="EMBL" id="MFD1178640.1"/>
    </source>
</evidence>
<dbReference type="Gene3D" id="3.40.50.2000">
    <property type="entry name" value="Glycogen Phosphorylase B"/>
    <property type="match status" value="2"/>
</dbReference>
<keyword evidence="2" id="KW-0328">Glycosyltransferase</keyword>
<gene>
    <name evidence="2" type="ORF">ACFQ3W_20385</name>
</gene>
<comment type="caution">
    <text evidence="2">The sequence shown here is derived from an EMBL/GenBank/DDBJ whole genome shotgun (WGS) entry which is preliminary data.</text>
</comment>
<dbReference type="RefSeq" id="WP_379321076.1">
    <property type="nucleotide sequence ID" value="NZ_JBHTLM010000018.1"/>
</dbReference>
<feature type="domain" description="Glycosyltransferase subfamily 4-like N-terminal" evidence="1">
    <location>
        <begin position="15"/>
        <end position="175"/>
    </location>
</feature>
<reference evidence="3" key="1">
    <citation type="journal article" date="2019" name="Int. J. Syst. Evol. Microbiol.">
        <title>The Global Catalogue of Microorganisms (GCM) 10K type strain sequencing project: providing services to taxonomists for standard genome sequencing and annotation.</title>
        <authorList>
            <consortium name="The Broad Institute Genomics Platform"/>
            <consortium name="The Broad Institute Genome Sequencing Center for Infectious Disease"/>
            <person name="Wu L."/>
            <person name="Ma J."/>
        </authorList>
    </citation>
    <scope>NUCLEOTIDE SEQUENCE [LARGE SCALE GENOMIC DNA]</scope>
    <source>
        <strain evidence="3">CCUG 59189</strain>
    </source>
</reference>
<protein>
    <submittedName>
        <fullName evidence="2">Glycosyltransferase family 4 protein</fullName>
        <ecNumber evidence="2">2.4.-.-</ecNumber>
    </submittedName>
</protein>
<dbReference type="Pfam" id="PF13439">
    <property type="entry name" value="Glyco_transf_4"/>
    <property type="match status" value="1"/>
</dbReference>